<accession>A0A0E0ELK1</accession>
<feature type="region of interest" description="Disordered" evidence="1">
    <location>
        <begin position="61"/>
        <end position="80"/>
    </location>
</feature>
<dbReference type="Gramene" id="OMERI08G12350.1">
    <property type="protein sequence ID" value="OMERI08G12350.1"/>
    <property type="gene ID" value="OMERI08G12350"/>
</dbReference>
<name>A0A0E0ELK1_9ORYZ</name>
<dbReference type="eggNOG" id="ENOG502SY4H">
    <property type="taxonomic scope" value="Eukaryota"/>
</dbReference>
<dbReference type="HOGENOM" id="CLU_065040_1_0_1"/>
<keyword evidence="4" id="KW-1185">Reference proteome</keyword>
<dbReference type="STRING" id="40149.A0A0E0ELK1"/>
<evidence type="ECO:0000256" key="1">
    <source>
        <dbReference type="SAM" id="MobiDB-lite"/>
    </source>
</evidence>
<proteinExistence type="predicted"/>
<feature type="chain" id="PRO_5002358375" description="CCHC-type domain-containing protein" evidence="2">
    <location>
        <begin position="20"/>
        <end position="255"/>
    </location>
</feature>
<reference evidence="3" key="2">
    <citation type="submission" date="2018-05" db="EMBL/GenBank/DDBJ databases">
        <title>OmerRS3 (Oryza meridionalis Reference Sequence Version 3).</title>
        <authorList>
            <person name="Zhang J."/>
            <person name="Kudrna D."/>
            <person name="Lee S."/>
            <person name="Talag J."/>
            <person name="Welchert J."/>
            <person name="Wing R.A."/>
        </authorList>
    </citation>
    <scope>NUCLEOTIDE SEQUENCE [LARGE SCALE GENOMIC DNA]</scope>
    <source>
        <strain evidence="3">cv. OR44</strain>
    </source>
</reference>
<dbReference type="EnsemblPlants" id="OMERI08G12350.1">
    <property type="protein sequence ID" value="OMERI08G12350.1"/>
    <property type="gene ID" value="OMERI08G12350"/>
</dbReference>
<evidence type="ECO:0000313" key="4">
    <source>
        <dbReference type="Proteomes" id="UP000008021"/>
    </source>
</evidence>
<keyword evidence="2" id="KW-0732">Signal</keyword>
<reference evidence="3" key="1">
    <citation type="submission" date="2015-04" db="UniProtKB">
        <authorList>
            <consortium name="EnsemblPlants"/>
        </authorList>
    </citation>
    <scope>IDENTIFICATION</scope>
</reference>
<dbReference type="Pfam" id="PF14223">
    <property type="entry name" value="Retrotran_gag_2"/>
    <property type="match status" value="1"/>
</dbReference>
<evidence type="ECO:0000256" key="2">
    <source>
        <dbReference type="SAM" id="SignalP"/>
    </source>
</evidence>
<feature type="signal peptide" evidence="2">
    <location>
        <begin position="1"/>
        <end position="19"/>
    </location>
</feature>
<protein>
    <recommendedName>
        <fullName evidence="5">CCHC-type domain-containing protein</fullName>
    </recommendedName>
</protein>
<dbReference type="Proteomes" id="UP000008021">
    <property type="component" value="Chromosome 8"/>
</dbReference>
<dbReference type="AlphaFoldDB" id="A0A0E0ELK1"/>
<organism evidence="3">
    <name type="scientific">Oryza meridionalis</name>
    <dbReference type="NCBI Taxonomy" id="40149"/>
    <lineage>
        <taxon>Eukaryota</taxon>
        <taxon>Viridiplantae</taxon>
        <taxon>Streptophyta</taxon>
        <taxon>Embryophyta</taxon>
        <taxon>Tracheophyta</taxon>
        <taxon>Spermatophyta</taxon>
        <taxon>Magnoliopsida</taxon>
        <taxon>Liliopsida</taxon>
        <taxon>Poales</taxon>
        <taxon>Poaceae</taxon>
        <taxon>BOP clade</taxon>
        <taxon>Oryzoideae</taxon>
        <taxon>Oryzeae</taxon>
        <taxon>Oryzinae</taxon>
        <taxon>Oryza</taxon>
    </lineage>
</organism>
<evidence type="ECO:0008006" key="5">
    <source>
        <dbReference type="Google" id="ProtNLM"/>
    </source>
</evidence>
<sequence length="255" mass="27331">MVSLTLTPRLVCSCCLVSGADLIEATAAATTVKPLNGAEEYLRWKESMLLVLHTAGVAHVLSDEPPQPPPAAAAAGVKEEDGEAEAEAAAAAGRRRWARDDAVCRGHILAALHDRIFPDYVRHGTARAAWEAVARAYDGAGALSAGVARRAFDDLEFYADAPLPEQIAHAEALNAATRLPLGDEDLAGALCEMLPENVGGPASALRRRRHHARRLARRPARGDAPRLQGRHGAPWHYGRFWRCGKPGHHTSNCMG</sequence>
<evidence type="ECO:0000313" key="3">
    <source>
        <dbReference type="EnsemblPlants" id="OMERI08G12350.1"/>
    </source>
</evidence>